<dbReference type="InterPro" id="IPR021328">
    <property type="entry name" value="CotB-like"/>
</dbReference>
<dbReference type="RefSeq" id="WP_161822403.1">
    <property type="nucleotide sequence ID" value="NZ_LSRS01000005.1"/>
</dbReference>
<protein>
    <recommendedName>
        <fullName evidence="3">DUF2935 domain-containing protein</fullName>
    </recommendedName>
</protein>
<sequence>MTTEIQSMMSQFRPGFCQPDCVEQDCPSFTCPPPGIIPLRRGDFIAESISNNLFWLRIMMEHALFMRLGFACVNIDLINEAQQYEQAYTRQLNQARAVASAPTEQSVRALNQESIELTQSFACFKTMVLDRILTCGPAKIGGYNFPLLIDHIRREAVAFVSRLEALQTGRVEPLALTIVRDQTFWHRIMADHAKFIVHLLDPSERGFVDQANSFSVLFDNKRFQALDLKSMLEPNFAIYPILKRFTRDSLQAAMQIRDFKAAVTELIAECELLSVIPELLADHVRREAERFVETMQQRLHELSQV</sequence>
<keyword evidence="2" id="KW-1185">Reference proteome</keyword>
<dbReference type="AlphaFoldDB" id="A0A9D3AVL8"/>
<dbReference type="SUPFAM" id="SSF158430">
    <property type="entry name" value="Bacillus cereus metalloprotein-like"/>
    <property type="match status" value="2"/>
</dbReference>
<accession>A0A9D3AVL8</accession>
<organism evidence="1 2">
    <name type="scientific">Sporotomaculum syntrophicum</name>
    <dbReference type="NCBI Taxonomy" id="182264"/>
    <lineage>
        <taxon>Bacteria</taxon>
        <taxon>Bacillati</taxon>
        <taxon>Bacillota</taxon>
        <taxon>Clostridia</taxon>
        <taxon>Eubacteriales</taxon>
        <taxon>Desulfallaceae</taxon>
        <taxon>Sporotomaculum</taxon>
    </lineage>
</organism>
<gene>
    <name evidence="1" type="ORF">SPSYN_02071</name>
</gene>
<reference evidence="1" key="1">
    <citation type="submission" date="2016-02" db="EMBL/GenBank/DDBJ databases">
        <title>Draft Genome Sequence of Sporotomaculum syntrophicum Strain FB, a Syntrophic Benzoate Degrader.</title>
        <authorList>
            <person name="Nobu M.K."/>
            <person name="Narihiro T."/>
            <person name="Qiu Y.-L."/>
            <person name="Ohashi A."/>
            <person name="Liu W.-T."/>
            <person name="Yuji S."/>
        </authorList>
    </citation>
    <scope>NUCLEOTIDE SEQUENCE</scope>
    <source>
        <strain evidence="1">FB</strain>
    </source>
</reference>
<dbReference type="Pfam" id="PF11155">
    <property type="entry name" value="DUF2935"/>
    <property type="match status" value="2"/>
</dbReference>
<evidence type="ECO:0008006" key="3">
    <source>
        <dbReference type="Google" id="ProtNLM"/>
    </source>
</evidence>
<dbReference type="Gene3D" id="1.20.1260.120">
    <property type="entry name" value="Protein of unknown function DUF2935"/>
    <property type="match status" value="1"/>
</dbReference>
<dbReference type="Proteomes" id="UP000798488">
    <property type="component" value="Unassembled WGS sequence"/>
</dbReference>
<name>A0A9D3AVL8_9FIRM</name>
<comment type="caution">
    <text evidence="1">The sequence shown here is derived from an EMBL/GenBank/DDBJ whole genome shotgun (WGS) entry which is preliminary data.</text>
</comment>
<dbReference type="OrthoDB" id="1633927at2"/>
<evidence type="ECO:0000313" key="2">
    <source>
        <dbReference type="Proteomes" id="UP000798488"/>
    </source>
</evidence>
<dbReference type="EMBL" id="LSRS01000005">
    <property type="protein sequence ID" value="KAF1084295.1"/>
    <property type="molecule type" value="Genomic_DNA"/>
</dbReference>
<proteinExistence type="predicted"/>
<evidence type="ECO:0000313" key="1">
    <source>
        <dbReference type="EMBL" id="KAF1084295.1"/>
    </source>
</evidence>